<proteinExistence type="predicted"/>
<feature type="compositionally biased region" description="Basic and acidic residues" evidence="1">
    <location>
        <begin position="120"/>
        <end position="129"/>
    </location>
</feature>
<evidence type="ECO:0000256" key="1">
    <source>
        <dbReference type="SAM" id="MobiDB-lite"/>
    </source>
</evidence>
<dbReference type="AlphaFoldDB" id="A0A5B7E0R5"/>
<keyword evidence="3" id="KW-1185">Reference proteome</keyword>
<evidence type="ECO:0000313" key="2">
    <source>
        <dbReference type="EMBL" id="MPC26414.1"/>
    </source>
</evidence>
<dbReference type="EMBL" id="VSRR010001596">
    <property type="protein sequence ID" value="MPC26414.1"/>
    <property type="molecule type" value="Genomic_DNA"/>
</dbReference>
<evidence type="ECO:0000313" key="3">
    <source>
        <dbReference type="Proteomes" id="UP000324222"/>
    </source>
</evidence>
<sequence length="129" mass="14810">MGHDALTPLETIRFLPRMSSLPPVNHWTLTPVLTSDNMIRSFNANVSPCFILILFLSRHFMAYILPVSALRHPYTSPKPPRPMIRLIPSRVPRKRFFRRRGEDGASVGQEEKVEEEEERAEASGEVRLT</sequence>
<reference evidence="2 3" key="1">
    <citation type="submission" date="2019-05" db="EMBL/GenBank/DDBJ databases">
        <title>Another draft genome of Portunus trituberculatus and its Hox gene families provides insights of decapod evolution.</title>
        <authorList>
            <person name="Jeong J.-H."/>
            <person name="Song I."/>
            <person name="Kim S."/>
            <person name="Choi T."/>
            <person name="Kim D."/>
            <person name="Ryu S."/>
            <person name="Kim W."/>
        </authorList>
    </citation>
    <scope>NUCLEOTIDE SEQUENCE [LARGE SCALE GENOMIC DNA]</scope>
    <source>
        <tissue evidence="2">Muscle</tissue>
    </source>
</reference>
<name>A0A5B7E0R5_PORTR</name>
<accession>A0A5B7E0R5</accession>
<protein>
    <submittedName>
        <fullName evidence="2">Uncharacterized protein</fullName>
    </submittedName>
</protein>
<feature type="region of interest" description="Disordered" evidence="1">
    <location>
        <begin position="97"/>
        <end position="129"/>
    </location>
</feature>
<comment type="caution">
    <text evidence="2">The sequence shown here is derived from an EMBL/GenBank/DDBJ whole genome shotgun (WGS) entry which is preliminary data.</text>
</comment>
<organism evidence="2 3">
    <name type="scientific">Portunus trituberculatus</name>
    <name type="common">Swimming crab</name>
    <name type="synonym">Neptunus trituberculatus</name>
    <dbReference type="NCBI Taxonomy" id="210409"/>
    <lineage>
        <taxon>Eukaryota</taxon>
        <taxon>Metazoa</taxon>
        <taxon>Ecdysozoa</taxon>
        <taxon>Arthropoda</taxon>
        <taxon>Crustacea</taxon>
        <taxon>Multicrustacea</taxon>
        <taxon>Malacostraca</taxon>
        <taxon>Eumalacostraca</taxon>
        <taxon>Eucarida</taxon>
        <taxon>Decapoda</taxon>
        <taxon>Pleocyemata</taxon>
        <taxon>Brachyura</taxon>
        <taxon>Eubrachyura</taxon>
        <taxon>Portunoidea</taxon>
        <taxon>Portunidae</taxon>
        <taxon>Portuninae</taxon>
        <taxon>Portunus</taxon>
    </lineage>
</organism>
<dbReference type="Proteomes" id="UP000324222">
    <property type="component" value="Unassembled WGS sequence"/>
</dbReference>
<gene>
    <name evidence="2" type="ORF">E2C01_019553</name>
</gene>